<feature type="compositionally biased region" description="Basic residues" evidence="1">
    <location>
        <begin position="1"/>
        <end position="33"/>
    </location>
</feature>
<evidence type="ECO:0000256" key="1">
    <source>
        <dbReference type="SAM" id="MobiDB-lite"/>
    </source>
</evidence>
<accession>A0A6C0FCI0</accession>
<dbReference type="AlphaFoldDB" id="A0A6C0FCI0"/>
<feature type="region of interest" description="Disordered" evidence="1">
    <location>
        <begin position="1"/>
        <end position="55"/>
    </location>
</feature>
<organism evidence="2">
    <name type="scientific">viral metagenome</name>
    <dbReference type="NCBI Taxonomy" id="1070528"/>
    <lineage>
        <taxon>unclassified sequences</taxon>
        <taxon>metagenomes</taxon>
        <taxon>organismal metagenomes</taxon>
    </lineage>
</organism>
<dbReference type="EMBL" id="MN738837">
    <property type="protein sequence ID" value="QHT38922.1"/>
    <property type="molecule type" value="Genomic_DNA"/>
</dbReference>
<evidence type="ECO:0000313" key="2">
    <source>
        <dbReference type="EMBL" id="QHT38922.1"/>
    </source>
</evidence>
<sequence length="270" mass="30123">MAKSKTKYAHHKKRGGRLSRKYKKGRQSKKSHKGGGLFDFFLPSSGGGDDSAPTNKRMSLTHWAPWRPTGTGVYKGEFKKHGEEYLPDGQGSWGTDAGHGPSFHVEGKWEKGLPVEVKINMTDANGNDMHPEKEYLYWEKSDYNPETSAYATSIKYGASEENAKKTDLTQAIGKAKTNKKSPDSSGNDRMSVASNRSSVSSRSSMGSMYGGTRKTTCVKRDTKKYTQKKRVSPPYAANDCKNKRKKGNNGKFWKSVKMSNGVYRWQPVVK</sequence>
<feature type="region of interest" description="Disordered" evidence="1">
    <location>
        <begin position="168"/>
        <end position="253"/>
    </location>
</feature>
<reference evidence="2" key="1">
    <citation type="journal article" date="2020" name="Nature">
        <title>Giant virus diversity and host interactions through global metagenomics.</title>
        <authorList>
            <person name="Schulz F."/>
            <person name="Roux S."/>
            <person name="Paez-Espino D."/>
            <person name="Jungbluth S."/>
            <person name="Walsh D.A."/>
            <person name="Denef V.J."/>
            <person name="McMahon K.D."/>
            <person name="Konstantinidis K.T."/>
            <person name="Eloe-Fadrosh E.A."/>
            <person name="Kyrpides N.C."/>
            <person name="Woyke T."/>
        </authorList>
    </citation>
    <scope>NUCLEOTIDE SEQUENCE</scope>
    <source>
        <strain evidence="2">GVMAG-S-ERX556106-38</strain>
    </source>
</reference>
<feature type="compositionally biased region" description="Low complexity" evidence="1">
    <location>
        <begin position="189"/>
        <end position="211"/>
    </location>
</feature>
<name>A0A6C0FCI0_9ZZZZ</name>
<protein>
    <submittedName>
        <fullName evidence="2">Uncharacterized protein</fullName>
    </submittedName>
</protein>
<proteinExistence type="predicted"/>